<dbReference type="Proteomes" id="UP000565078">
    <property type="component" value="Unassembled WGS sequence"/>
</dbReference>
<accession>A0A7J4J061</accession>
<evidence type="ECO:0000313" key="3">
    <source>
        <dbReference type="EMBL" id="HIH10534.1"/>
    </source>
</evidence>
<feature type="coiled-coil region" evidence="1">
    <location>
        <begin position="421"/>
        <end position="510"/>
    </location>
</feature>
<dbReference type="EMBL" id="DUGC01000122">
    <property type="protein sequence ID" value="HIH10534.1"/>
    <property type="molecule type" value="Genomic_DNA"/>
</dbReference>
<evidence type="ECO:0000313" key="4">
    <source>
        <dbReference type="Proteomes" id="UP000565078"/>
    </source>
</evidence>
<feature type="coiled-coil region" evidence="1">
    <location>
        <begin position="322"/>
        <end position="378"/>
    </location>
</feature>
<protein>
    <submittedName>
        <fullName evidence="3">Uncharacterized protein</fullName>
    </submittedName>
</protein>
<organism evidence="3 4">
    <name type="scientific">Candidatus Iainarchaeum sp</name>
    <dbReference type="NCBI Taxonomy" id="3101447"/>
    <lineage>
        <taxon>Archaea</taxon>
        <taxon>Candidatus Iainarchaeota</taxon>
        <taxon>Candidatus Iainarchaeia</taxon>
        <taxon>Candidatus Iainarchaeales</taxon>
        <taxon>Candidatus Iainarchaeaceae</taxon>
        <taxon>Candidatus Iainarchaeum</taxon>
    </lineage>
</organism>
<evidence type="ECO:0000256" key="1">
    <source>
        <dbReference type="SAM" id="Coils"/>
    </source>
</evidence>
<feature type="region of interest" description="Disordered" evidence="2">
    <location>
        <begin position="52"/>
        <end position="103"/>
    </location>
</feature>
<dbReference type="AlphaFoldDB" id="A0A7J4J061"/>
<proteinExistence type="predicted"/>
<gene>
    <name evidence="3" type="ORF">HA254_07770</name>
</gene>
<reference evidence="4" key="1">
    <citation type="journal article" date="2020" name="bioRxiv">
        <title>A rank-normalized archaeal taxonomy based on genome phylogeny resolves widespread incomplete and uneven classifications.</title>
        <authorList>
            <person name="Rinke C."/>
            <person name="Chuvochina M."/>
            <person name="Mussig A.J."/>
            <person name="Chaumeil P.-A."/>
            <person name="Waite D.W."/>
            <person name="Whitman W.B."/>
            <person name="Parks D.H."/>
            <person name="Hugenholtz P."/>
        </authorList>
    </citation>
    <scope>NUCLEOTIDE SEQUENCE [LARGE SCALE GENOMIC DNA]</scope>
</reference>
<keyword evidence="1" id="KW-0175">Coiled coil</keyword>
<evidence type="ECO:0000256" key="2">
    <source>
        <dbReference type="SAM" id="MobiDB-lite"/>
    </source>
</evidence>
<name>A0A7J4J061_9ARCH</name>
<comment type="caution">
    <text evidence="3">The sequence shown here is derived from an EMBL/GenBank/DDBJ whole genome shotgun (WGS) entry which is preliminary data.</text>
</comment>
<sequence length="531" mass="59894">MFDNKRKILKDSIIRLLQLSISDKEIVENLCSVGIDEATARELLLETRAELSSGRNFEEEKQAAKRPAGSEKKKPEAVLEGKGSPAGGGEGVQGQEDEESGQVGDEDFYREIEEQMSPSKKEKSGLKTDAAPLADSDVAQLWERGILATVDVKLSEMQHIRDELNSVLDAKISERVGIEAKKIETVLESQRTLFFSKIDSRLGEKATEVGKVIEAKARGMEDLHAKVQEELVKVQAEKRFNAELLNTLNEKLSGLDGVKSQMISQINGSIIQSESRFREIEKSADDMHTQTEEKVNRALQLEAKVTEGLIFEAKQKIEGLRLSKENELTARLQSKIKELDELTAKVDSKGISEKIARLSELEAQLVKRQKEIDKLVEMRFADYRIELTAFKREVSAINTSNLAELQKEYAANVDELFAKNLVEWDRKLKEKKKEIDGIKGQVDVEKFNATMESLDLFKQQFLNTVQRSIQDYNKAKKELAQSIIERDKAINDYLQKIDSKMQELSTFEKKFSADVAGLLGKVPEAARSRKK</sequence>
<feature type="compositionally biased region" description="Basic and acidic residues" evidence="2">
    <location>
        <begin position="56"/>
        <end position="79"/>
    </location>
</feature>